<dbReference type="Proteomes" id="UP001164733">
    <property type="component" value="Chromosome"/>
</dbReference>
<dbReference type="FunFam" id="3.40.50.300:FF:000218">
    <property type="entry name" value="Multidrug ABC transporter ATP-binding protein"/>
    <property type="match status" value="1"/>
</dbReference>
<feature type="domain" description="ABC transporter" evidence="8">
    <location>
        <begin position="327"/>
        <end position="565"/>
    </location>
</feature>
<evidence type="ECO:0000256" key="7">
    <source>
        <dbReference type="SAM" id="Phobius"/>
    </source>
</evidence>
<dbReference type="PROSITE" id="PS00211">
    <property type="entry name" value="ABC_TRANSPORTER_1"/>
    <property type="match status" value="1"/>
</dbReference>
<feature type="transmembrane region" description="Helical" evidence="7">
    <location>
        <begin position="132"/>
        <end position="149"/>
    </location>
</feature>
<dbReference type="PROSITE" id="PS50929">
    <property type="entry name" value="ABC_TM1F"/>
    <property type="match status" value="1"/>
</dbReference>
<dbReference type="GO" id="GO:0016020">
    <property type="term" value="C:membrane"/>
    <property type="evidence" value="ECO:0007669"/>
    <property type="project" value="UniProtKB-SubCell"/>
</dbReference>
<feature type="domain" description="ABC transmembrane type-1" evidence="9">
    <location>
        <begin position="20"/>
        <end position="296"/>
    </location>
</feature>
<keyword evidence="2 7" id="KW-0812">Transmembrane</keyword>
<dbReference type="InterPro" id="IPR011527">
    <property type="entry name" value="ABC1_TM_dom"/>
</dbReference>
<evidence type="ECO:0000259" key="8">
    <source>
        <dbReference type="PROSITE" id="PS50893"/>
    </source>
</evidence>
<dbReference type="GO" id="GO:0140359">
    <property type="term" value="F:ABC-type transporter activity"/>
    <property type="evidence" value="ECO:0007669"/>
    <property type="project" value="InterPro"/>
</dbReference>
<evidence type="ECO:0000256" key="3">
    <source>
        <dbReference type="ARBA" id="ARBA00022741"/>
    </source>
</evidence>
<name>A0AA47EGV1_9CLOT</name>
<feature type="transmembrane region" description="Helical" evidence="7">
    <location>
        <begin position="14"/>
        <end position="33"/>
    </location>
</feature>
<evidence type="ECO:0000256" key="4">
    <source>
        <dbReference type="ARBA" id="ARBA00022840"/>
    </source>
</evidence>
<dbReference type="Pfam" id="PF00005">
    <property type="entry name" value="ABC_tran"/>
    <property type="match status" value="1"/>
</dbReference>
<evidence type="ECO:0000256" key="6">
    <source>
        <dbReference type="ARBA" id="ARBA00023136"/>
    </source>
</evidence>
<protein>
    <submittedName>
        <fullName evidence="10">ABC transporter ATP-binding protein/permease</fullName>
    </submittedName>
</protein>
<dbReference type="AlphaFoldDB" id="A0AA47EGV1"/>
<dbReference type="EMBL" id="CP086239">
    <property type="protein sequence ID" value="WAG59835.1"/>
    <property type="molecule type" value="Genomic_DNA"/>
</dbReference>
<organism evidence="10 11">
    <name type="scientific">Clostridium estertheticum</name>
    <dbReference type="NCBI Taxonomy" id="238834"/>
    <lineage>
        <taxon>Bacteria</taxon>
        <taxon>Bacillati</taxon>
        <taxon>Bacillota</taxon>
        <taxon>Clostridia</taxon>
        <taxon>Eubacteriales</taxon>
        <taxon>Clostridiaceae</taxon>
        <taxon>Clostridium</taxon>
    </lineage>
</organism>
<keyword evidence="4 10" id="KW-0067">ATP-binding</keyword>
<feature type="transmembrane region" description="Helical" evidence="7">
    <location>
        <begin position="242"/>
        <end position="261"/>
    </location>
</feature>
<dbReference type="InterPro" id="IPR003439">
    <property type="entry name" value="ABC_transporter-like_ATP-bd"/>
</dbReference>
<accession>A0AA47EGV1</accession>
<sequence length="576" mass="64039">MNILKIWKLSDKKALFIMQLLMNIGMAGITIIVSNFAKNAVDHGIGEGKMLGIFVQFVIITVLGIGLSYSGVIISSNFSIGLIEKLRNITNDKLINSKYEYFENESSGSINNRILHDMSSVADYMSGGLPEFLSNMIVFICCFIYLLTLNITMTLVSALCIPVAVAVAKKVAAPTYDTMEKFSKKMDEVMGIAQDTVNGIKIEKAYNLRGRRKKYFDENMEQATSYFVAYEKLVVKAGPYKYVIRSAPMFVSIMLGFYNAYKGNITNGEMVAFILLLQNVSKPLSELTRYVTEFKEAMVSVDRVMEIVELSEEAFGTGEAFEREIAFELHNVSFSYGKDNKTSDNVLNDISLVIPKGKTVALVGSSGSGKSTLFKLLLGFHTTTQGEVRLFGKNIMEWDIEKARKNISYVAQDTYLFEGTVAQNIAYGKPDASFNEIIQAAEKAYAHDFIMSMPEGYQTVLSERGTNISGGQKQRIAIARAFLKDAPIFLLDEMTSALDVESEKLIQKAIENYSERKTVILIAHRLSTIINADEIYVLSHGIIAENGTHEGLLEKKGVYTMLYSNQVLGNIGEQDA</sequence>
<evidence type="ECO:0000259" key="9">
    <source>
        <dbReference type="PROSITE" id="PS50929"/>
    </source>
</evidence>
<comment type="subcellular location">
    <subcellularLocation>
        <location evidence="1">Membrane</location>
        <topology evidence="1">Multi-pass membrane protein</topology>
    </subcellularLocation>
</comment>
<dbReference type="RefSeq" id="WP_216124365.1">
    <property type="nucleotide sequence ID" value="NZ_CP086239.1"/>
</dbReference>
<dbReference type="PANTHER" id="PTHR24221">
    <property type="entry name" value="ATP-BINDING CASSETTE SUB-FAMILY B"/>
    <property type="match status" value="1"/>
</dbReference>
<reference evidence="10" key="1">
    <citation type="submission" date="2021-11" db="EMBL/GenBank/DDBJ databases">
        <title>Clostridia strains as spoilage organisms.</title>
        <authorList>
            <person name="Wambui J."/>
            <person name="Stevens M.J.A."/>
            <person name="Stephan R."/>
        </authorList>
    </citation>
    <scope>NUCLEOTIDE SEQUENCE</scope>
    <source>
        <strain evidence="10">CF009</strain>
    </source>
</reference>
<dbReference type="GO" id="GO:0034040">
    <property type="term" value="F:ATPase-coupled lipid transmembrane transporter activity"/>
    <property type="evidence" value="ECO:0007669"/>
    <property type="project" value="TreeGrafter"/>
</dbReference>
<dbReference type="Pfam" id="PF00664">
    <property type="entry name" value="ABC_membrane"/>
    <property type="match status" value="1"/>
</dbReference>
<dbReference type="PROSITE" id="PS50893">
    <property type="entry name" value="ABC_TRANSPORTER_2"/>
    <property type="match status" value="1"/>
</dbReference>
<gene>
    <name evidence="10" type="ORF">LL038_20060</name>
</gene>
<dbReference type="InterPro" id="IPR017871">
    <property type="entry name" value="ABC_transporter-like_CS"/>
</dbReference>
<evidence type="ECO:0000256" key="1">
    <source>
        <dbReference type="ARBA" id="ARBA00004141"/>
    </source>
</evidence>
<keyword evidence="3" id="KW-0547">Nucleotide-binding</keyword>
<keyword evidence="6 7" id="KW-0472">Membrane</keyword>
<feature type="transmembrane region" description="Helical" evidence="7">
    <location>
        <begin position="53"/>
        <end position="78"/>
    </location>
</feature>
<dbReference type="GO" id="GO:0016887">
    <property type="term" value="F:ATP hydrolysis activity"/>
    <property type="evidence" value="ECO:0007669"/>
    <property type="project" value="InterPro"/>
</dbReference>
<evidence type="ECO:0000313" key="10">
    <source>
        <dbReference type="EMBL" id="WAG59835.1"/>
    </source>
</evidence>
<dbReference type="PANTHER" id="PTHR24221:SF654">
    <property type="entry name" value="ATP-BINDING CASSETTE SUB-FAMILY B MEMBER 6"/>
    <property type="match status" value="1"/>
</dbReference>
<dbReference type="SMART" id="SM00382">
    <property type="entry name" value="AAA"/>
    <property type="match status" value="1"/>
</dbReference>
<evidence type="ECO:0000256" key="2">
    <source>
        <dbReference type="ARBA" id="ARBA00022692"/>
    </source>
</evidence>
<proteinExistence type="predicted"/>
<evidence type="ECO:0000313" key="11">
    <source>
        <dbReference type="Proteomes" id="UP001164733"/>
    </source>
</evidence>
<evidence type="ECO:0000256" key="5">
    <source>
        <dbReference type="ARBA" id="ARBA00022989"/>
    </source>
</evidence>
<dbReference type="CDD" id="cd07346">
    <property type="entry name" value="ABC_6TM_exporters"/>
    <property type="match status" value="1"/>
</dbReference>
<dbReference type="InterPro" id="IPR039421">
    <property type="entry name" value="Type_1_exporter"/>
</dbReference>
<keyword evidence="5 7" id="KW-1133">Transmembrane helix</keyword>
<dbReference type="GO" id="GO:0005524">
    <property type="term" value="F:ATP binding"/>
    <property type="evidence" value="ECO:0007669"/>
    <property type="project" value="UniProtKB-KW"/>
</dbReference>
<dbReference type="InterPro" id="IPR003593">
    <property type="entry name" value="AAA+_ATPase"/>
</dbReference>